<proteinExistence type="predicted"/>
<dbReference type="Proteomes" id="UP000076154">
    <property type="component" value="Unassembled WGS sequence"/>
</dbReference>
<sequence>MYFTRVAKIFEDAEVSRPQSRMIESGGGGSAFLFSSASEPVTVGTVESSAAPPGTLYTTMGAGIGLTAQVGVANFSSSDAAALSG</sequence>
<accession>A0A369JLP1</accession>
<keyword evidence="2" id="KW-1185">Reference proteome</keyword>
<organism evidence="1 2">
    <name type="scientific">Hypsizygus marmoreus</name>
    <name type="common">White beech mushroom</name>
    <name type="synonym">Agaricus marmoreus</name>
    <dbReference type="NCBI Taxonomy" id="39966"/>
    <lineage>
        <taxon>Eukaryota</taxon>
        <taxon>Fungi</taxon>
        <taxon>Dikarya</taxon>
        <taxon>Basidiomycota</taxon>
        <taxon>Agaricomycotina</taxon>
        <taxon>Agaricomycetes</taxon>
        <taxon>Agaricomycetidae</taxon>
        <taxon>Agaricales</taxon>
        <taxon>Tricholomatineae</taxon>
        <taxon>Lyophyllaceae</taxon>
        <taxon>Hypsizygus</taxon>
    </lineage>
</organism>
<evidence type="ECO:0000313" key="2">
    <source>
        <dbReference type="Proteomes" id="UP000076154"/>
    </source>
</evidence>
<name>A0A369JLP1_HYPMA</name>
<gene>
    <name evidence="1" type="ORF">Hypma_012618</name>
</gene>
<evidence type="ECO:0000313" key="1">
    <source>
        <dbReference type="EMBL" id="RDB20324.1"/>
    </source>
</evidence>
<dbReference type="AlphaFoldDB" id="A0A369JLP1"/>
<dbReference type="OrthoDB" id="3062801at2759"/>
<dbReference type="InParanoid" id="A0A369JLP1"/>
<protein>
    <submittedName>
        <fullName evidence="1">Uncharacterized protein</fullName>
    </submittedName>
</protein>
<reference evidence="1" key="1">
    <citation type="submission" date="2018-04" db="EMBL/GenBank/DDBJ databases">
        <title>Whole genome sequencing of Hypsizygus marmoreus.</title>
        <authorList>
            <person name="Choi I.-G."/>
            <person name="Min B."/>
            <person name="Kim J.-G."/>
            <person name="Kim S."/>
            <person name="Oh Y.-L."/>
            <person name="Kong W.-S."/>
            <person name="Park H."/>
            <person name="Jeong J."/>
            <person name="Song E.-S."/>
        </authorList>
    </citation>
    <scope>NUCLEOTIDE SEQUENCE [LARGE SCALE GENOMIC DNA]</scope>
    <source>
        <strain evidence="1">51987-8</strain>
    </source>
</reference>
<dbReference type="EMBL" id="LUEZ02000069">
    <property type="protein sequence ID" value="RDB20324.1"/>
    <property type="molecule type" value="Genomic_DNA"/>
</dbReference>
<comment type="caution">
    <text evidence="1">The sequence shown here is derived from an EMBL/GenBank/DDBJ whole genome shotgun (WGS) entry which is preliminary data.</text>
</comment>